<dbReference type="Proteomes" id="UP000424527">
    <property type="component" value="Unassembled WGS sequence"/>
</dbReference>
<evidence type="ECO:0000313" key="2">
    <source>
        <dbReference type="Proteomes" id="UP000424527"/>
    </source>
</evidence>
<reference evidence="1 2" key="1">
    <citation type="submission" date="2019-07" db="EMBL/GenBank/DDBJ databases">
        <title>Chromosome genome assembly for large yellow croaker.</title>
        <authorList>
            <person name="Xiao S."/>
        </authorList>
    </citation>
    <scope>NUCLEOTIDE SEQUENCE [LARGE SCALE GENOMIC DNA]</scope>
    <source>
        <strain evidence="1">JMULYC20181020</strain>
        <tissue evidence="1">Muscle</tissue>
    </source>
</reference>
<evidence type="ECO:0008006" key="3">
    <source>
        <dbReference type="Google" id="ProtNLM"/>
    </source>
</evidence>
<accession>A0A6G0IAJ5</accession>
<sequence>MKSDILDKLAEAIYAHNPYPSRDEYDYVAQALIQKHPCLKEPGSVSEWYCWKFSLKFKMGNFRQKMRVAGSSELRVNARASESAKRLKRARKSEVNFLPDFPEGKTQSVLDKERLAMISEMKKRKVDWKQIGEMMSGTFALQRKEIVEDEPLVAQVKDRWPALFSERQATDDEETFTWGMKVGVFMVKDGEDITDTAVVLEEAVIMNNQHDLPRAIALLMGLLFSLNIDYPNKLKYTFEMIQKVLMNIGGGQCSSLVHGLCNMLLRKTI</sequence>
<name>A0A6G0IAJ5_LARCR</name>
<organism evidence="1 2">
    <name type="scientific">Larimichthys crocea</name>
    <name type="common">Large yellow croaker</name>
    <name type="synonym">Pseudosciaena crocea</name>
    <dbReference type="NCBI Taxonomy" id="215358"/>
    <lineage>
        <taxon>Eukaryota</taxon>
        <taxon>Metazoa</taxon>
        <taxon>Chordata</taxon>
        <taxon>Craniata</taxon>
        <taxon>Vertebrata</taxon>
        <taxon>Euteleostomi</taxon>
        <taxon>Actinopterygii</taxon>
        <taxon>Neopterygii</taxon>
        <taxon>Teleostei</taxon>
        <taxon>Neoteleostei</taxon>
        <taxon>Acanthomorphata</taxon>
        <taxon>Eupercaria</taxon>
        <taxon>Sciaenidae</taxon>
        <taxon>Larimichthys</taxon>
    </lineage>
</organism>
<keyword evidence="2" id="KW-1185">Reference proteome</keyword>
<dbReference type="AlphaFoldDB" id="A0A6G0IAJ5"/>
<gene>
    <name evidence="1" type="ORF">D5F01_LYC12176</name>
</gene>
<dbReference type="EMBL" id="REGW02000012">
    <property type="protein sequence ID" value="KAE8288311.1"/>
    <property type="molecule type" value="Genomic_DNA"/>
</dbReference>
<dbReference type="PANTHER" id="PTHR31025">
    <property type="entry name" value="SI:CH211-196P9.1-RELATED"/>
    <property type="match status" value="1"/>
</dbReference>
<proteinExistence type="predicted"/>
<protein>
    <recommendedName>
        <fullName evidence="3">Sterile alpha motif domain-containing protein 3</fullName>
    </recommendedName>
</protein>
<comment type="caution">
    <text evidence="1">The sequence shown here is derived from an EMBL/GenBank/DDBJ whole genome shotgun (WGS) entry which is preliminary data.</text>
</comment>
<evidence type="ECO:0000313" key="1">
    <source>
        <dbReference type="EMBL" id="KAE8288311.1"/>
    </source>
</evidence>
<dbReference type="PANTHER" id="PTHR31025:SF19">
    <property type="entry name" value="SI:CH73-42K18.1-RELATED"/>
    <property type="match status" value="1"/>
</dbReference>